<keyword evidence="1 7" id="KW-0474">Menaquinone biosynthesis</keyword>
<dbReference type="Gene3D" id="3.40.50.970">
    <property type="match status" value="2"/>
</dbReference>
<proteinExistence type="inferred from homology"/>
<gene>
    <name evidence="7 9" type="primary">menD</name>
    <name evidence="9" type="ORF">NCTC13093_01538</name>
</gene>
<dbReference type="SUPFAM" id="SSF52518">
    <property type="entry name" value="Thiamin diphosphate-binding fold (THDP-binding)"/>
    <property type="match status" value="2"/>
</dbReference>
<evidence type="ECO:0000256" key="6">
    <source>
        <dbReference type="ARBA" id="ARBA00023211"/>
    </source>
</evidence>
<dbReference type="Proteomes" id="UP000250086">
    <property type="component" value="Unassembled WGS sequence"/>
</dbReference>
<dbReference type="UniPathway" id="UPA00079"/>
<evidence type="ECO:0000256" key="7">
    <source>
        <dbReference type="HAMAP-Rule" id="MF_01659"/>
    </source>
</evidence>
<keyword evidence="5 7" id="KW-0786">Thiamine pyrophosphate</keyword>
<feature type="domain" description="Thiamine pyrophosphate enzyme N-terminal TPP-binding" evidence="8">
    <location>
        <begin position="11"/>
        <end position="119"/>
    </location>
</feature>
<dbReference type="EC" id="2.2.1.9" evidence="7"/>
<dbReference type="RefSeq" id="WP_113744245.1">
    <property type="nucleotide sequence ID" value="NZ_UAPV01000001.1"/>
</dbReference>
<comment type="cofactor">
    <cofactor evidence="7">
        <name>Mg(2+)</name>
        <dbReference type="ChEBI" id="CHEBI:18420"/>
    </cofactor>
    <cofactor evidence="7">
        <name>Mn(2+)</name>
        <dbReference type="ChEBI" id="CHEBI:29035"/>
    </cofactor>
</comment>
<evidence type="ECO:0000256" key="1">
    <source>
        <dbReference type="ARBA" id="ARBA00022428"/>
    </source>
</evidence>
<comment type="pathway">
    <text evidence="7">Quinol/quinone metabolism; 1,4-dihydroxy-2-naphthoate biosynthesis; 1,4-dihydroxy-2-naphthoate from chorismate: step 2/7.</text>
</comment>
<dbReference type="AlphaFoldDB" id="A0A2X0V8P0"/>
<evidence type="ECO:0000259" key="8">
    <source>
        <dbReference type="Pfam" id="PF02776"/>
    </source>
</evidence>
<evidence type="ECO:0000256" key="5">
    <source>
        <dbReference type="ARBA" id="ARBA00023052"/>
    </source>
</evidence>
<dbReference type="CDD" id="cd07037">
    <property type="entry name" value="TPP_PYR_MenD"/>
    <property type="match status" value="1"/>
</dbReference>
<dbReference type="Gene3D" id="3.40.50.1220">
    <property type="entry name" value="TPP-binding domain"/>
    <property type="match status" value="1"/>
</dbReference>
<keyword evidence="2 7" id="KW-0808">Transferase</keyword>
<comment type="cofactor">
    <cofactor evidence="7">
        <name>thiamine diphosphate</name>
        <dbReference type="ChEBI" id="CHEBI:58937"/>
    </cofactor>
    <text evidence="7">Binds 1 thiamine pyrophosphate per subunit.</text>
</comment>
<evidence type="ECO:0000313" key="9">
    <source>
        <dbReference type="EMBL" id="SPT70133.1"/>
    </source>
</evidence>
<dbReference type="EMBL" id="UAPV01000001">
    <property type="protein sequence ID" value="SPT70133.1"/>
    <property type="molecule type" value="Genomic_DNA"/>
</dbReference>
<dbReference type="GO" id="GO:0030145">
    <property type="term" value="F:manganese ion binding"/>
    <property type="evidence" value="ECO:0007669"/>
    <property type="project" value="UniProtKB-UniRule"/>
</dbReference>
<comment type="catalytic activity">
    <reaction evidence="7">
        <text>isochorismate + 2-oxoglutarate + H(+) = 5-enolpyruvoyl-6-hydroxy-2-succinyl-cyclohex-3-ene-1-carboxylate + CO2</text>
        <dbReference type="Rhea" id="RHEA:25593"/>
        <dbReference type="ChEBI" id="CHEBI:15378"/>
        <dbReference type="ChEBI" id="CHEBI:16526"/>
        <dbReference type="ChEBI" id="CHEBI:16810"/>
        <dbReference type="ChEBI" id="CHEBI:29780"/>
        <dbReference type="ChEBI" id="CHEBI:58818"/>
        <dbReference type="EC" id="2.2.1.9"/>
    </reaction>
</comment>
<dbReference type="InterPro" id="IPR004433">
    <property type="entry name" value="MenaQ_synth_MenD"/>
</dbReference>
<dbReference type="HAMAP" id="MF_01659">
    <property type="entry name" value="MenD"/>
    <property type="match status" value="1"/>
</dbReference>
<comment type="subunit">
    <text evidence="7">Homodimer.</text>
</comment>
<dbReference type="InterPro" id="IPR012001">
    <property type="entry name" value="Thiamin_PyroP_enz_TPP-bd_dom"/>
</dbReference>
<dbReference type="GO" id="GO:0070204">
    <property type="term" value="F:2-succinyl-5-enolpyruvyl-6-hydroxy-3-cyclohexene-1-carboxylic-acid synthase activity"/>
    <property type="evidence" value="ECO:0007669"/>
    <property type="project" value="UniProtKB-UniRule"/>
</dbReference>
<name>A0A2X0V8P0_9GAMM</name>
<organism evidence="9 10">
    <name type="scientific">Anaerobiospirillum thomasii</name>
    <dbReference type="NCBI Taxonomy" id="179995"/>
    <lineage>
        <taxon>Bacteria</taxon>
        <taxon>Pseudomonadati</taxon>
        <taxon>Pseudomonadota</taxon>
        <taxon>Gammaproteobacteria</taxon>
        <taxon>Aeromonadales</taxon>
        <taxon>Succinivibrionaceae</taxon>
        <taxon>Anaerobiospirillum</taxon>
    </lineage>
</organism>
<evidence type="ECO:0000256" key="3">
    <source>
        <dbReference type="ARBA" id="ARBA00022723"/>
    </source>
</evidence>
<dbReference type="InterPro" id="IPR029061">
    <property type="entry name" value="THDP-binding"/>
</dbReference>
<dbReference type="NCBIfam" id="TIGR00173">
    <property type="entry name" value="menD"/>
    <property type="match status" value="1"/>
</dbReference>
<evidence type="ECO:0000256" key="2">
    <source>
        <dbReference type="ARBA" id="ARBA00022679"/>
    </source>
</evidence>
<accession>A0A2X0V8P0</accession>
<protein>
    <recommendedName>
        <fullName evidence="7">2-succinyl-5-enolpyruvyl-6-hydroxy-3-cyclohexene-1-carboxylate synthase</fullName>
        <shortName evidence="7">SEPHCHC synthase</shortName>
        <ecNumber evidence="7">2.2.1.9</ecNumber>
    </recommendedName>
    <alternativeName>
        <fullName evidence="7">Menaquinone biosynthesis protein MenD</fullName>
    </alternativeName>
</protein>
<keyword evidence="6 7" id="KW-0464">Manganese</keyword>
<dbReference type="GO" id="GO:0009234">
    <property type="term" value="P:menaquinone biosynthetic process"/>
    <property type="evidence" value="ECO:0007669"/>
    <property type="project" value="UniProtKB-UniRule"/>
</dbReference>
<comment type="similarity">
    <text evidence="7">Belongs to the TPP enzyme family. MenD subfamily.</text>
</comment>
<dbReference type="PANTHER" id="PTHR42916:SF1">
    <property type="entry name" value="PROTEIN PHYLLO, CHLOROPLASTIC"/>
    <property type="match status" value="1"/>
</dbReference>
<keyword evidence="3 7" id="KW-0479">Metal-binding</keyword>
<dbReference type="PANTHER" id="PTHR42916">
    <property type="entry name" value="2-SUCCINYL-5-ENOLPYRUVYL-6-HYDROXY-3-CYCLOHEXENE-1-CARBOXYLATE SYNTHASE"/>
    <property type="match status" value="1"/>
</dbReference>
<dbReference type="UniPathway" id="UPA01057">
    <property type="reaction ID" value="UER00164"/>
</dbReference>
<dbReference type="GO" id="GO:0000287">
    <property type="term" value="F:magnesium ion binding"/>
    <property type="evidence" value="ECO:0007669"/>
    <property type="project" value="UniProtKB-UniRule"/>
</dbReference>
<keyword evidence="4 7" id="KW-0460">Magnesium</keyword>
<sequence>MYTNKKNVLELVSLLHAHHIEHIVLCPGSRNVPIVKSIAKSKLFKCYSITDERSAAFFAMGLILETKKPCALCITSGSALLNTAPAISEAFYQKLPLLVISADRQKSFIGQMDGQTINQERIFPDITKKQVSLPEIHDNDSHWLCNRLINEALLALSLDDTGPVHINVPISDPFFKEDVPNLPCVRTIRYTDFEHLHKLMHEHKKIMVIAGQNQRVLKLNGNTDNFVFIKEHLSNIHNVRGIDNIELLLASLSDEQKERIKPTLVISIGGHILSKKLKIFLRSCSFLHINIMPGDEIADVFCSLAYHINATVDKALSFVLGQNATLKANKDYVDNFYALSEKITPPALPFCHIQAIGSVIASLSDDSSLHLSNSSSVRYAQLFGIDRDVSIQGNRGVNGIEGSLSTAIGASCATSSLSYIIIGDLSFFYDMNALFNMHVPRNVRIVLINNAGGEIFAALPGLPLNDESSRYIVAPHQFSAKGWAQSAGLVYLEAHNTEDLTASVAALKEGSERAMLLEVFTDNGQDIELLKQYYTDVKHKFEE</sequence>
<dbReference type="PIRSF" id="PIRSF004983">
    <property type="entry name" value="MenD"/>
    <property type="match status" value="1"/>
</dbReference>
<reference evidence="9 10" key="1">
    <citation type="submission" date="2018-06" db="EMBL/GenBank/DDBJ databases">
        <authorList>
            <consortium name="Pathogen Informatics"/>
            <person name="Doyle S."/>
        </authorList>
    </citation>
    <scope>NUCLEOTIDE SEQUENCE [LARGE SCALE GENOMIC DNA]</scope>
    <source>
        <strain evidence="9 10">NCTC13093</strain>
    </source>
</reference>
<evidence type="ECO:0000256" key="4">
    <source>
        <dbReference type="ARBA" id="ARBA00022842"/>
    </source>
</evidence>
<comment type="pathway">
    <text evidence="7">Quinol/quinone metabolism; menaquinone biosynthesis.</text>
</comment>
<comment type="function">
    <text evidence="7">Catalyzes the thiamine diphosphate-dependent decarboxylation of 2-oxoglutarate and the subsequent addition of the resulting succinic semialdehyde-thiamine pyrophosphate anion to isochorismate to yield 2-succinyl-5-enolpyruvyl-6-hydroxy-3-cyclohexene-1-carboxylate (SEPHCHC).</text>
</comment>
<dbReference type="Pfam" id="PF02776">
    <property type="entry name" value="TPP_enzyme_N"/>
    <property type="match status" value="1"/>
</dbReference>
<evidence type="ECO:0000313" key="10">
    <source>
        <dbReference type="Proteomes" id="UP000250086"/>
    </source>
</evidence>
<keyword evidence="10" id="KW-1185">Reference proteome</keyword>
<dbReference type="GO" id="GO:0030976">
    <property type="term" value="F:thiamine pyrophosphate binding"/>
    <property type="evidence" value="ECO:0007669"/>
    <property type="project" value="UniProtKB-UniRule"/>
</dbReference>